<reference evidence="2 3" key="1">
    <citation type="journal article" date="2023" name="Plants (Basel)">
        <title>Bridging the Gap: Combining Genomics and Transcriptomics Approaches to Understand Stylosanthes scabra, an Orphan Legume from the Brazilian Caatinga.</title>
        <authorList>
            <person name="Ferreira-Neto J.R.C."/>
            <person name="da Silva M.D."/>
            <person name="Binneck E."/>
            <person name="de Melo N.F."/>
            <person name="da Silva R.H."/>
            <person name="de Melo A.L.T.M."/>
            <person name="Pandolfi V."/>
            <person name="Bustamante F.O."/>
            <person name="Brasileiro-Vidal A.C."/>
            <person name="Benko-Iseppon A.M."/>
        </authorList>
    </citation>
    <scope>NUCLEOTIDE SEQUENCE [LARGE SCALE GENOMIC DNA]</scope>
    <source>
        <tissue evidence="2">Leaves</tissue>
    </source>
</reference>
<proteinExistence type="predicted"/>
<dbReference type="Proteomes" id="UP001341840">
    <property type="component" value="Unassembled WGS sequence"/>
</dbReference>
<feature type="non-terminal residue" evidence="2">
    <location>
        <position position="1"/>
    </location>
</feature>
<gene>
    <name evidence="2" type="ORF">PIB30_086616</name>
</gene>
<accession>A0ABU6TTS2</accession>
<protein>
    <submittedName>
        <fullName evidence="2">Uncharacterized protein</fullName>
    </submittedName>
</protein>
<sequence length="83" mass="9283">VKSEADLTKMEVMKALINADDIGESHSWTIPPPSPLSSSRKSVAKFDDGRFRQSRRATAFFFFLENATIVAAIILQQVSRKVQ</sequence>
<organism evidence="2 3">
    <name type="scientific">Stylosanthes scabra</name>
    <dbReference type="NCBI Taxonomy" id="79078"/>
    <lineage>
        <taxon>Eukaryota</taxon>
        <taxon>Viridiplantae</taxon>
        <taxon>Streptophyta</taxon>
        <taxon>Embryophyta</taxon>
        <taxon>Tracheophyta</taxon>
        <taxon>Spermatophyta</taxon>
        <taxon>Magnoliopsida</taxon>
        <taxon>eudicotyledons</taxon>
        <taxon>Gunneridae</taxon>
        <taxon>Pentapetalae</taxon>
        <taxon>rosids</taxon>
        <taxon>fabids</taxon>
        <taxon>Fabales</taxon>
        <taxon>Fabaceae</taxon>
        <taxon>Papilionoideae</taxon>
        <taxon>50 kb inversion clade</taxon>
        <taxon>dalbergioids sensu lato</taxon>
        <taxon>Dalbergieae</taxon>
        <taxon>Pterocarpus clade</taxon>
        <taxon>Stylosanthes</taxon>
    </lineage>
</organism>
<evidence type="ECO:0000256" key="1">
    <source>
        <dbReference type="SAM" id="Phobius"/>
    </source>
</evidence>
<name>A0ABU6TTS2_9FABA</name>
<keyword evidence="1" id="KW-0472">Membrane</keyword>
<keyword evidence="3" id="KW-1185">Reference proteome</keyword>
<evidence type="ECO:0000313" key="3">
    <source>
        <dbReference type="Proteomes" id="UP001341840"/>
    </source>
</evidence>
<comment type="caution">
    <text evidence="2">The sequence shown here is derived from an EMBL/GenBank/DDBJ whole genome shotgun (WGS) entry which is preliminary data.</text>
</comment>
<feature type="transmembrane region" description="Helical" evidence="1">
    <location>
        <begin position="59"/>
        <end position="78"/>
    </location>
</feature>
<dbReference type="EMBL" id="JASCZI010092112">
    <property type="protein sequence ID" value="MED6151879.1"/>
    <property type="molecule type" value="Genomic_DNA"/>
</dbReference>
<keyword evidence="1" id="KW-1133">Transmembrane helix</keyword>
<keyword evidence="1" id="KW-0812">Transmembrane</keyword>
<evidence type="ECO:0000313" key="2">
    <source>
        <dbReference type="EMBL" id="MED6151879.1"/>
    </source>
</evidence>